<dbReference type="OrthoDB" id="125050at2157"/>
<evidence type="ECO:0000313" key="2">
    <source>
        <dbReference type="EMBL" id="ETA67914.1"/>
    </source>
</evidence>
<evidence type="ECO:0000256" key="1">
    <source>
        <dbReference type="SAM" id="Phobius"/>
    </source>
</evidence>
<dbReference type="Gene3D" id="2.60.40.10">
    <property type="entry name" value="Immunoglobulins"/>
    <property type="match status" value="2"/>
</dbReference>
<gene>
    <name evidence="2" type="ORF">MettiDRAFT_1355</name>
</gene>
<keyword evidence="1" id="KW-1133">Transmembrane helix</keyword>
<dbReference type="EMBL" id="AZAJ01000001">
    <property type="protein sequence ID" value="ETA67914.1"/>
    <property type="molecule type" value="Genomic_DNA"/>
</dbReference>
<dbReference type="Proteomes" id="UP000019483">
    <property type="component" value="Unassembled WGS sequence"/>
</dbReference>
<dbReference type="AlphaFoldDB" id="W9DNZ9"/>
<dbReference type="RefSeq" id="WP_023845050.1">
    <property type="nucleotide sequence ID" value="NZ_AZAJ01000001.1"/>
</dbReference>
<dbReference type="STRING" id="1090322.MettiDRAFT_1355"/>
<feature type="transmembrane region" description="Helical" evidence="1">
    <location>
        <begin position="580"/>
        <end position="603"/>
    </location>
</feature>
<proteinExistence type="predicted"/>
<keyword evidence="1" id="KW-0812">Transmembrane</keyword>
<organism evidence="2 3">
    <name type="scientific">Methanolobus tindarius DSM 2278</name>
    <dbReference type="NCBI Taxonomy" id="1090322"/>
    <lineage>
        <taxon>Archaea</taxon>
        <taxon>Methanobacteriati</taxon>
        <taxon>Methanobacteriota</taxon>
        <taxon>Stenosarchaea group</taxon>
        <taxon>Methanomicrobia</taxon>
        <taxon>Methanosarcinales</taxon>
        <taxon>Methanosarcinaceae</taxon>
        <taxon>Methanolobus</taxon>
    </lineage>
</organism>
<sequence>MMRLIKLLLLTIILIAFINPVDSTAIKEEDIWIFQGSYELGVGERAYLEGFTVKVNELDSDNITTATLLIYSNSVFMESFEVDSGVNNEYIYDGELKINVASIENSKVSLEIYKHKSELVWVTDIPKTAFKTGDSLTGNDYRITLNGINEGVAEVVVNLDGEEYERTYTSGAYEKFSEDFMINIVYINKNTQEVFIETLKPGEPQIQIDAGNIQESYDPDDYVEYELVVTNNGSIPLHGIILTTECDDGKVELVTQQHSILEPGKKKKFQIRVKPDVEPVTRNITITTSVEGYDYRGNEYNNEKDTEATVNSYISIEKEVISKEKISEDPEFGTEQYFQINITVANKANFQTAVTVTDILPPEFIPNDIESTEWSMALNAGETKSIGYFASSTEPGDFTFEPATVVWKDSGETYSMQSNPIEGTFHVSGSKVMLQKEITSSYMVVGETIDVILKVTNDGDKDIDISFREDMPDELTYVVGERQWHGTLAAGDVKEFTYTVKAERAGEYYLPETELSITDENDKKDNVVSDELFLFIDDIPAELEEESYEETYNQVDASSAYSSDTTVADPDITSVEIMKFLVSSFATLFTVIAIVPTFAYLFISRVYK</sequence>
<accession>W9DNZ9</accession>
<evidence type="ECO:0000313" key="3">
    <source>
        <dbReference type="Proteomes" id="UP000019483"/>
    </source>
</evidence>
<comment type="caution">
    <text evidence="2">The sequence shown here is derived from an EMBL/GenBank/DDBJ whole genome shotgun (WGS) entry which is preliminary data.</text>
</comment>
<name>W9DNZ9_METTI</name>
<keyword evidence="3" id="KW-1185">Reference proteome</keyword>
<reference evidence="2 3" key="1">
    <citation type="submission" date="2013-08" db="EMBL/GenBank/DDBJ databases">
        <authorList>
            <consortium name="DOE Joint Genome Institute"/>
            <person name="Eisen J."/>
            <person name="Huntemann M."/>
            <person name="Han J."/>
            <person name="Chen A."/>
            <person name="Kyrpides N."/>
            <person name="Mavromatis K."/>
            <person name="Markowitz V."/>
            <person name="Palaniappan K."/>
            <person name="Ivanova N."/>
            <person name="Schaumberg A."/>
            <person name="Pati A."/>
            <person name="Liolios K."/>
            <person name="Nordberg H.P."/>
            <person name="Cantor M.N."/>
            <person name="Hua S.X."/>
            <person name="Woyke T."/>
        </authorList>
    </citation>
    <scope>NUCLEOTIDE SEQUENCE [LARGE SCALE GENOMIC DNA]</scope>
    <source>
        <strain evidence="2 3">DSM 2278</strain>
    </source>
</reference>
<keyword evidence="1" id="KW-0472">Membrane</keyword>
<dbReference type="InterPro" id="IPR013783">
    <property type="entry name" value="Ig-like_fold"/>
</dbReference>
<protein>
    <submittedName>
        <fullName evidence="2">Uncharacterized protein</fullName>
    </submittedName>
</protein>